<keyword evidence="5 8" id="KW-0812">Transmembrane</keyword>
<feature type="transmembrane region" description="Helical" evidence="8">
    <location>
        <begin position="99"/>
        <end position="119"/>
    </location>
</feature>
<dbReference type="GO" id="GO:0033214">
    <property type="term" value="P:siderophore-iron import into cell"/>
    <property type="evidence" value="ECO:0007669"/>
    <property type="project" value="TreeGrafter"/>
</dbReference>
<feature type="transmembrane region" description="Helical" evidence="8">
    <location>
        <begin position="247"/>
        <end position="273"/>
    </location>
</feature>
<evidence type="ECO:0000256" key="7">
    <source>
        <dbReference type="ARBA" id="ARBA00023136"/>
    </source>
</evidence>
<dbReference type="Proteomes" id="UP000182652">
    <property type="component" value="Unassembled WGS sequence"/>
</dbReference>
<organism evidence="9 10">
    <name type="scientific">Arthrobacter woluwensis</name>
    <dbReference type="NCBI Taxonomy" id="156980"/>
    <lineage>
        <taxon>Bacteria</taxon>
        <taxon>Bacillati</taxon>
        <taxon>Actinomycetota</taxon>
        <taxon>Actinomycetes</taxon>
        <taxon>Micrococcales</taxon>
        <taxon>Micrococcaceae</taxon>
        <taxon>Arthrobacter</taxon>
    </lineage>
</organism>
<evidence type="ECO:0000256" key="5">
    <source>
        <dbReference type="ARBA" id="ARBA00022692"/>
    </source>
</evidence>
<evidence type="ECO:0000256" key="2">
    <source>
        <dbReference type="ARBA" id="ARBA00007935"/>
    </source>
</evidence>
<dbReference type="FunFam" id="1.10.3470.10:FF:000001">
    <property type="entry name" value="Vitamin B12 ABC transporter permease BtuC"/>
    <property type="match status" value="1"/>
</dbReference>
<dbReference type="PANTHER" id="PTHR30472">
    <property type="entry name" value="FERRIC ENTEROBACTIN TRANSPORT SYSTEM PERMEASE PROTEIN"/>
    <property type="match status" value="1"/>
</dbReference>
<evidence type="ECO:0000313" key="10">
    <source>
        <dbReference type="Proteomes" id="UP000182652"/>
    </source>
</evidence>
<evidence type="ECO:0000256" key="1">
    <source>
        <dbReference type="ARBA" id="ARBA00004651"/>
    </source>
</evidence>
<comment type="similarity">
    <text evidence="2">Belongs to the binding-protein-dependent transport system permease family. FecCD subfamily.</text>
</comment>
<keyword evidence="4" id="KW-1003">Cell membrane</keyword>
<sequence length="346" mass="34979">MFLRLLAPALALGIVAVLVLSATAGPLETTAWQALQLITGHLLPGMPWMTDGSLSAAQDQAVWSFRLPRALLAGIAGASLSLAGALLQANVRNPLAEPYILGVSAGAGVGAVTAIVAGSTAIAGLGLNAAAFIGATVTTALVYLLARQGGVIAPSRLILAGVALGSLLSAVTNFLTITTEAQNVYSVLFFLLGSVSAADYPQLIIPALSLAAVSAFALLRSRSLNALLAGDETATALGVDVRSLRRLLLLATALLTATTVAVSGGIGFVGLVIPHAARLLVGSDHRRMLPVTILGGALFLMLADLLARTIAPPAEIPLGILTAVIGAPFFLWLLRGKGAGAAGVDR</sequence>
<evidence type="ECO:0000256" key="8">
    <source>
        <dbReference type="SAM" id="Phobius"/>
    </source>
</evidence>
<dbReference type="InterPro" id="IPR037294">
    <property type="entry name" value="ABC_BtuC-like"/>
</dbReference>
<dbReference type="GO" id="GO:0022857">
    <property type="term" value="F:transmembrane transporter activity"/>
    <property type="evidence" value="ECO:0007669"/>
    <property type="project" value="InterPro"/>
</dbReference>
<feature type="transmembrane region" description="Helical" evidence="8">
    <location>
        <begin position="288"/>
        <end position="307"/>
    </location>
</feature>
<comment type="subcellular location">
    <subcellularLocation>
        <location evidence="1">Cell membrane</location>
        <topology evidence="1">Multi-pass membrane protein</topology>
    </subcellularLocation>
</comment>
<accession>A0A1H4KLY3</accession>
<keyword evidence="6 8" id="KW-1133">Transmembrane helix</keyword>
<dbReference type="AlphaFoldDB" id="A0A1H4KLY3"/>
<evidence type="ECO:0000256" key="3">
    <source>
        <dbReference type="ARBA" id="ARBA00022448"/>
    </source>
</evidence>
<reference evidence="9 10" key="1">
    <citation type="submission" date="2016-10" db="EMBL/GenBank/DDBJ databases">
        <authorList>
            <person name="de Groot N.N."/>
        </authorList>
    </citation>
    <scope>NUCLEOTIDE SEQUENCE [LARGE SCALE GENOMIC DNA]</scope>
    <source>
        <strain evidence="9 10">DSM 10495</strain>
    </source>
</reference>
<evidence type="ECO:0000256" key="4">
    <source>
        <dbReference type="ARBA" id="ARBA00022475"/>
    </source>
</evidence>
<feature type="transmembrane region" description="Helical" evidence="8">
    <location>
        <begin position="314"/>
        <end position="334"/>
    </location>
</feature>
<protein>
    <submittedName>
        <fullName evidence="9">Iron complex transport system permease protein</fullName>
    </submittedName>
</protein>
<keyword evidence="3" id="KW-0813">Transport</keyword>
<gene>
    <name evidence="9" type="ORF">SAMN04489745_0712</name>
</gene>
<dbReference type="Gene3D" id="1.10.3470.10">
    <property type="entry name" value="ABC transporter involved in vitamin B12 uptake, BtuC"/>
    <property type="match status" value="1"/>
</dbReference>
<dbReference type="InterPro" id="IPR000522">
    <property type="entry name" value="ABC_transptr_permease_BtuC"/>
</dbReference>
<evidence type="ECO:0000313" key="9">
    <source>
        <dbReference type="EMBL" id="SEB59579.1"/>
    </source>
</evidence>
<proteinExistence type="inferred from homology"/>
<dbReference type="CDD" id="cd06550">
    <property type="entry name" value="TM_ABC_iron-siderophores_like"/>
    <property type="match status" value="1"/>
</dbReference>
<keyword evidence="7 8" id="KW-0472">Membrane</keyword>
<feature type="transmembrane region" description="Helical" evidence="8">
    <location>
        <begin position="125"/>
        <end position="145"/>
    </location>
</feature>
<dbReference type="SUPFAM" id="SSF81345">
    <property type="entry name" value="ABC transporter involved in vitamin B12 uptake, BtuC"/>
    <property type="match status" value="1"/>
</dbReference>
<feature type="transmembrane region" description="Helical" evidence="8">
    <location>
        <begin position="70"/>
        <end position="87"/>
    </location>
</feature>
<keyword evidence="10" id="KW-1185">Reference proteome</keyword>
<name>A0A1H4KLY3_9MICC</name>
<dbReference type="PANTHER" id="PTHR30472:SF67">
    <property type="entry name" value="PERMEASE OF ABC TRANSPORTER-RELATED"/>
    <property type="match status" value="1"/>
</dbReference>
<feature type="transmembrane region" description="Helical" evidence="8">
    <location>
        <begin position="197"/>
        <end position="219"/>
    </location>
</feature>
<feature type="transmembrane region" description="Helical" evidence="8">
    <location>
        <begin position="157"/>
        <end position="177"/>
    </location>
</feature>
<dbReference type="GO" id="GO:0005886">
    <property type="term" value="C:plasma membrane"/>
    <property type="evidence" value="ECO:0007669"/>
    <property type="project" value="UniProtKB-SubCell"/>
</dbReference>
<dbReference type="STRING" id="156980.SAMN04489745_0712"/>
<dbReference type="Pfam" id="PF01032">
    <property type="entry name" value="FecCD"/>
    <property type="match status" value="1"/>
</dbReference>
<evidence type="ECO:0000256" key="6">
    <source>
        <dbReference type="ARBA" id="ARBA00022989"/>
    </source>
</evidence>
<dbReference type="EMBL" id="FNSN01000003">
    <property type="protein sequence ID" value="SEB59579.1"/>
    <property type="molecule type" value="Genomic_DNA"/>
</dbReference>